<keyword evidence="3" id="KW-1185">Reference proteome</keyword>
<feature type="transmembrane region" description="Helical" evidence="1">
    <location>
        <begin position="237"/>
        <end position="257"/>
    </location>
</feature>
<evidence type="ECO:0000313" key="2">
    <source>
        <dbReference type="EMBL" id="CCG46054.1"/>
    </source>
</evidence>
<evidence type="ECO:0000313" key="3">
    <source>
        <dbReference type="Proteomes" id="UP000007397"/>
    </source>
</evidence>
<dbReference type="KEGG" id="hhd:HBHAL_3709"/>
<feature type="transmembrane region" description="Helical" evidence="1">
    <location>
        <begin position="172"/>
        <end position="194"/>
    </location>
</feature>
<feature type="transmembrane region" description="Helical" evidence="1">
    <location>
        <begin position="142"/>
        <end position="160"/>
    </location>
</feature>
<keyword evidence="1" id="KW-0472">Membrane</keyword>
<dbReference type="PATRIC" id="fig|866895.3.peg.2739"/>
<sequence length="540" mass="62820">MQKFKWSHFIVLLFFIISAGYLSVLSITQPFLGIDLEKQGDTWVITHIDMGSWADRENIPIGSSISSIEGNAPEDHFSVSMFEEVELANSFTIQTSAQPFVYENIEQKGPLHWTLFIIIPILFFLSILAIAYLVHKRVPKRYSANQLIIFFLTIATGYLSNSGAVRDDLYSIFLNTSLFLVAPVILMHFLYNYFQELNIYWFSKKIVYSLYVFVIAVSSLEGIFLYSHNYPDAFDSIPGWLLLILYIFLFSVIYKGLYIHKESPVGSIFKYMSVGMTVAFFPYIWLYLVPALLFGVKIISIEVGAFFLVALPVTFMYLITRERLIDINFVISRVRYYALLSIIPSVLLTLGITWLMETISSEVTYVQIYLLIHIGFIMFLSIKEVLDFRLQRYLFSARYSYQESMHRMSKDMKDQSNAVDLMKVMRDEIKNVMNVKEIYIYSKHNKKNMYCVYDQIPDDILQHFDRELISYNYDIGSIIETEKGFGVIVGYSLEKLTMLWCKGKKDYTNLNRDEKTYLQTISHNANIAIENMNLIEDLVK</sequence>
<dbReference type="eggNOG" id="COG4585">
    <property type="taxonomic scope" value="Bacteria"/>
</dbReference>
<evidence type="ECO:0000256" key="1">
    <source>
        <dbReference type="SAM" id="Phobius"/>
    </source>
</evidence>
<reference evidence="2 3" key="1">
    <citation type="journal article" date="2013" name="Environ. Microbiol.">
        <title>Chloride and organic osmolytes: a hybrid strategy to cope with elevated salinities by the moderately halophilic, chloride-dependent bacterium Halobacillus halophilus.</title>
        <authorList>
            <person name="Saum S.H."/>
            <person name="Pfeiffer F."/>
            <person name="Palm P."/>
            <person name="Rampp M."/>
            <person name="Schuster S.C."/>
            <person name="Muller V."/>
            <person name="Oesterhelt D."/>
        </authorList>
    </citation>
    <scope>NUCLEOTIDE SEQUENCE [LARGE SCALE GENOMIC DNA]</scope>
    <source>
        <strain evidence="3">ATCC 35676 / DSM 2266 / JCM 20832 / KCTC 3685 / LMG 17431 / NBRC 102448 / NCIMB 2269</strain>
    </source>
</reference>
<feature type="transmembrane region" description="Helical" evidence="1">
    <location>
        <begin position="206"/>
        <end position="225"/>
    </location>
</feature>
<dbReference type="Proteomes" id="UP000007397">
    <property type="component" value="Chromosome"/>
</dbReference>
<gene>
    <name evidence="2" type="ordered locus">HBHAL_3709</name>
</gene>
<feature type="transmembrane region" description="Helical" evidence="1">
    <location>
        <begin position="368"/>
        <end position="386"/>
    </location>
</feature>
<accession>I0JPI4</accession>
<dbReference type="STRING" id="866895.HBHAL_3709"/>
<keyword evidence="1" id="KW-0812">Transmembrane</keyword>
<keyword evidence="1" id="KW-1133">Transmembrane helix</keyword>
<name>I0JPI4_HALH3</name>
<dbReference type="RefSeq" id="WP_014643943.1">
    <property type="nucleotide sequence ID" value="NC_017668.1"/>
</dbReference>
<feature type="transmembrane region" description="Helical" evidence="1">
    <location>
        <begin position="336"/>
        <end position="356"/>
    </location>
</feature>
<dbReference type="AlphaFoldDB" id="I0JPI4"/>
<feature type="transmembrane region" description="Helical" evidence="1">
    <location>
        <begin position="113"/>
        <end position="135"/>
    </location>
</feature>
<dbReference type="HOGENOM" id="CLU_021465_0_0_9"/>
<organism evidence="2 3">
    <name type="scientific">Halobacillus halophilus (strain ATCC 35676 / DSM 2266 / JCM 20832 / KCTC 3685 / LMG 17431 / NBRC 102448 / NCIMB 2269)</name>
    <name type="common">Sporosarcina halophila</name>
    <dbReference type="NCBI Taxonomy" id="866895"/>
    <lineage>
        <taxon>Bacteria</taxon>
        <taxon>Bacillati</taxon>
        <taxon>Bacillota</taxon>
        <taxon>Bacilli</taxon>
        <taxon>Bacillales</taxon>
        <taxon>Bacillaceae</taxon>
        <taxon>Halobacillus</taxon>
    </lineage>
</organism>
<proteinExistence type="predicted"/>
<feature type="transmembrane region" description="Helical" evidence="1">
    <location>
        <begin position="269"/>
        <end position="288"/>
    </location>
</feature>
<feature type="transmembrane region" description="Helical" evidence="1">
    <location>
        <begin position="294"/>
        <end position="315"/>
    </location>
</feature>
<feature type="transmembrane region" description="Helical" evidence="1">
    <location>
        <begin position="9"/>
        <end position="28"/>
    </location>
</feature>
<protein>
    <submittedName>
        <fullName evidence="2">Homolog to comP protein N-terminal domain</fullName>
    </submittedName>
</protein>
<dbReference type="EMBL" id="HE717023">
    <property type="protein sequence ID" value="CCG46054.1"/>
    <property type="molecule type" value="Genomic_DNA"/>
</dbReference>